<keyword evidence="5 7" id="KW-0067">ATP-binding</keyword>
<evidence type="ECO:0000256" key="5">
    <source>
        <dbReference type="ARBA" id="ARBA00022840"/>
    </source>
</evidence>
<dbReference type="InterPro" id="IPR031322">
    <property type="entry name" value="Shikimate/glucono_kinase"/>
</dbReference>
<accession>A0A7W8FI50</accession>
<keyword evidence="7" id="KW-0963">Cytoplasm</keyword>
<name>A0A7W8FI50_9BACT</name>
<keyword evidence="1 7" id="KW-0028">Amino-acid biosynthesis</keyword>
<comment type="cofactor">
    <cofactor evidence="7">
        <name>Mg(2+)</name>
        <dbReference type="ChEBI" id="CHEBI:18420"/>
    </cofactor>
    <text evidence="7">Binds 1 Mg(2+) ion per subunit.</text>
</comment>
<feature type="binding site" evidence="7">
    <location>
        <position position="58"/>
    </location>
    <ligand>
        <name>substrate</name>
    </ligand>
</feature>
<evidence type="ECO:0000256" key="7">
    <source>
        <dbReference type="HAMAP-Rule" id="MF_00109"/>
    </source>
</evidence>
<proteinExistence type="inferred from homology"/>
<dbReference type="PANTHER" id="PTHR21087:SF16">
    <property type="entry name" value="SHIKIMATE KINASE 1, CHLOROPLASTIC"/>
    <property type="match status" value="1"/>
</dbReference>
<keyword evidence="7" id="KW-0479">Metal-binding</keyword>
<comment type="subunit">
    <text evidence="7">Monomer.</text>
</comment>
<comment type="function">
    <text evidence="7">Catalyzes the specific phosphorylation of the 3-hydroxyl group of shikimic acid using ATP as a cosubstrate.</text>
</comment>
<dbReference type="PANTHER" id="PTHR21087">
    <property type="entry name" value="SHIKIMATE KINASE"/>
    <property type="match status" value="1"/>
</dbReference>
<comment type="similarity">
    <text evidence="7">Belongs to the shikimate kinase family.</text>
</comment>
<dbReference type="HAMAP" id="MF_00109">
    <property type="entry name" value="Shikimate_kinase"/>
    <property type="match status" value="1"/>
</dbReference>
<evidence type="ECO:0000256" key="3">
    <source>
        <dbReference type="ARBA" id="ARBA00022741"/>
    </source>
</evidence>
<sequence length="200" mass="21319">MSASSSTAVATDCSGPSSITAPVRPSPCIVLIGMAGAGKSTIGEALARRLDWAFMDSDHLIEAIYGARLQDVTDALSKDDFLDVEASVISSIKANRTVIATGGSVVYREKAMCHLATLGPLVHLAVPLQTVEERIARNPQRGLAIAPGQTLRDIFLERQDLYTRYATLCCEASCKTPQECVNWIVSNLPPEAIACDDTAP</sequence>
<dbReference type="GO" id="GO:0005829">
    <property type="term" value="C:cytosol"/>
    <property type="evidence" value="ECO:0007669"/>
    <property type="project" value="TreeGrafter"/>
</dbReference>
<dbReference type="RefSeq" id="WP_281377852.1">
    <property type="nucleotide sequence ID" value="NZ_JACHGO010000008.1"/>
</dbReference>
<comment type="caution">
    <text evidence="7">Lacks conserved residue(s) required for the propagation of feature annotation.</text>
</comment>
<evidence type="ECO:0000313" key="8">
    <source>
        <dbReference type="EMBL" id="MBB5144527.1"/>
    </source>
</evidence>
<dbReference type="GO" id="GO:0008652">
    <property type="term" value="P:amino acid biosynthetic process"/>
    <property type="evidence" value="ECO:0007669"/>
    <property type="project" value="UniProtKB-KW"/>
</dbReference>
<dbReference type="NCBIfam" id="NF040667">
    <property type="entry name" value="hom_kin_desulfo"/>
    <property type="match status" value="1"/>
</dbReference>
<keyword evidence="3 7" id="KW-0547">Nucleotide-binding</keyword>
<dbReference type="GO" id="GO:0004765">
    <property type="term" value="F:shikimate kinase activity"/>
    <property type="evidence" value="ECO:0007669"/>
    <property type="project" value="UniProtKB-UniRule"/>
</dbReference>
<evidence type="ECO:0000256" key="6">
    <source>
        <dbReference type="ARBA" id="ARBA00023141"/>
    </source>
</evidence>
<comment type="subcellular location">
    <subcellularLocation>
        <location evidence="7">Cytoplasm</location>
    </subcellularLocation>
</comment>
<keyword evidence="7" id="KW-0460">Magnesium</keyword>
<feature type="binding site" evidence="7">
    <location>
        <position position="103"/>
    </location>
    <ligand>
        <name>substrate</name>
    </ligand>
</feature>
<dbReference type="GO" id="GO:0000287">
    <property type="term" value="F:magnesium ion binding"/>
    <property type="evidence" value="ECO:0007669"/>
    <property type="project" value="UniProtKB-UniRule"/>
</dbReference>
<keyword evidence="4 7" id="KW-0418">Kinase</keyword>
<feature type="binding site" evidence="7">
    <location>
        <position position="141"/>
    </location>
    <ligand>
        <name>ATP</name>
        <dbReference type="ChEBI" id="CHEBI:30616"/>
    </ligand>
</feature>
<comment type="caution">
    <text evidence="8">The sequence shown here is derived from an EMBL/GenBank/DDBJ whole genome shotgun (WGS) entry which is preliminary data.</text>
</comment>
<feature type="binding site" evidence="7">
    <location>
        <begin position="36"/>
        <end position="41"/>
    </location>
    <ligand>
        <name>ATP</name>
        <dbReference type="ChEBI" id="CHEBI:30616"/>
    </ligand>
</feature>
<dbReference type="InterPro" id="IPR027417">
    <property type="entry name" value="P-loop_NTPase"/>
</dbReference>
<evidence type="ECO:0000256" key="1">
    <source>
        <dbReference type="ARBA" id="ARBA00022605"/>
    </source>
</evidence>
<dbReference type="GO" id="GO:0009423">
    <property type="term" value="P:chorismate biosynthetic process"/>
    <property type="evidence" value="ECO:0007669"/>
    <property type="project" value="UniProtKB-UniRule"/>
</dbReference>
<dbReference type="SUPFAM" id="SSF52540">
    <property type="entry name" value="P-loop containing nucleoside triphosphate hydrolases"/>
    <property type="match status" value="1"/>
</dbReference>
<dbReference type="EC" id="2.7.1.71" evidence="7"/>
<keyword evidence="6 7" id="KW-0057">Aromatic amino acid biosynthesis</keyword>
<feature type="binding site" evidence="7">
    <location>
        <position position="158"/>
    </location>
    <ligand>
        <name>substrate</name>
    </ligand>
</feature>
<gene>
    <name evidence="7" type="primary">aroK</name>
    <name evidence="8" type="ORF">HNQ38_002642</name>
</gene>
<evidence type="ECO:0000256" key="2">
    <source>
        <dbReference type="ARBA" id="ARBA00022679"/>
    </source>
</evidence>
<reference evidence="8 9" key="1">
    <citation type="submission" date="2020-08" db="EMBL/GenBank/DDBJ databases">
        <title>Genomic Encyclopedia of Type Strains, Phase IV (KMG-IV): sequencing the most valuable type-strain genomes for metagenomic binning, comparative biology and taxonomic classification.</title>
        <authorList>
            <person name="Goeker M."/>
        </authorList>
    </citation>
    <scope>NUCLEOTIDE SEQUENCE [LARGE SCALE GENOMIC DNA]</scope>
    <source>
        <strain evidence="8 9">DSM 11275</strain>
    </source>
</reference>
<comment type="pathway">
    <text evidence="7">Metabolic intermediate biosynthesis; chorismate biosynthesis; chorismate from D-erythrose 4-phosphate and phosphoenolpyruvate: step 5/7.</text>
</comment>
<dbReference type="Proteomes" id="UP000539075">
    <property type="component" value="Unassembled WGS sequence"/>
</dbReference>
<dbReference type="Gene3D" id="3.40.50.300">
    <property type="entry name" value="P-loop containing nucleotide triphosphate hydrolases"/>
    <property type="match status" value="1"/>
</dbReference>
<evidence type="ECO:0000256" key="4">
    <source>
        <dbReference type="ARBA" id="ARBA00022777"/>
    </source>
</evidence>
<dbReference type="GO" id="GO:0009073">
    <property type="term" value="P:aromatic amino acid family biosynthetic process"/>
    <property type="evidence" value="ECO:0007669"/>
    <property type="project" value="UniProtKB-KW"/>
</dbReference>
<feature type="binding site" evidence="7">
    <location>
        <position position="40"/>
    </location>
    <ligand>
        <name>Mg(2+)</name>
        <dbReference type="ChEBI" id="CHEBI:18420"/>
    </ligand>
</feature>
<dbReference type="Pfam" id="PF01202">
    <property type="entry name" value="SKI"/>
    <property type="match status" value="1"/>
</dbReference>
<dbReference type="CDD" id="cd00464">
    <property type="entry name" value="SK"/>
    <property type="match status" value="1"/>
</dbReference>
<organism evidence="8 9">
    <name type="scientific">Desulfovibrio intestinalis</name>
    <dbReference type="NCBI Taxonomy" id="58621"/>
    <lineage>
        <taxon>Bacteria</taxon>
        <taxon>Pseudomonadati</taxon>
        <taxon>Thermodesulfobacteriota</taxon>
        <taxon>Desulfovibrionia</taxon>
        <taxon>Desulfovibrionales</taxon>
        <taxon>Desulfovibrionaceae</taxon>
        <taxon>Desulfovibrio</taxon>
    </lineage>
</organism>
<dbReference type="AlphaFoldDB" id="A0A7W8FI50"/>
<evidence type="ECO:0000313" key="9">
    <source>
        <dbReference type="Proteomes" id="UP000539075"/>
    </source>
</evidence>
<comment type="catalytic activity">
    <reaction evidence="7">
        <text>shikimate + ATP = 3-phosphoshikimate + ADP + H(+)</text>
        <dbReference type="Rhea" id="RHEA:13121"/>
        <dbReference type="ChEBI" id="CHEBI:15378"/>
        <dbReference type="ChEBI" id="CHEBI:30616"/>
        <dbReference type="ChEBI" id="CHEBI:36208"/>
        <dbReference type="ChEBI" id="CHEBI:145989"/>
        <dbReference type="ChEBI" id="CHEBI:456216"/>
        <dbReference type="EC" id="2.7.1.71"/>
    </reaction>
</comment>
<dbReference type="EMBL" id="JACHGO010000008">
    <property type="protein sequence ID" value="MBB5144527.1"/>
    <property type="molecule type" value="Genomic_DNA"/>
</dbReference>
<dbReference type="GO" id="GO:0005524">
    <property type="term" value="F:ATP binding"/>
    <property type="evidence" value="ECO:0007669"/>
    <property type="project" value="UniProtKB-UniRule"/>
</dbReference>
<dbReference type="InterPro" id="IPR000623">
    <property type="entry name" value="Shikimate_kinase/TSH1"/>
</dbReference>
<dbReference type="UniPathway" id="UPA00053">
    <property type="reaction ID" value="UER00088"/>
</dbReference>
<keyword evidence="9" id="KW-1185">Reference proteome</keyword>
<dbReference type="PRINTS" id="PR01100">
    <property type="entry name" value="SHIKIMTKNASE"/>
</dbReference>
<protein>
    <recommendedName>
        <fullName evidence="7">Shikimate kinase</fullName>
        <shortName evidence="7">SK</shortName>
        <ecNumber evidence="7">2.7.1.71</ecNumber>
    </recommendedName>
</protein>
<keyword evidence="2 7" id="KW-0808">Transferase</keyword>